<dbReference type="Proteomes" id="UP000664779">
    <property type="component" value="Unassembled WGS sequence"/>
</dbReference>
<evidence type="ECO:0000313" key="3">
    <source>
        <dbReference type="EMBL" id="MBO0344941.1"/>
    </source>
</evidence>
<gene>
    <name evidence="3" type="ORF">J0X15_06915</name>
</gene>
<dbReference type="Pfam" id="PF06568">
    <property type="entry name" value="YjiS-like"/>
    <property type="match status" value="1"/>
</dbReference>
<sequence>MGSIDTIALRRSGLRLPRSGVLQLLSALLTLGLAWYHTGRTRKQLSKLSDEALRDLGLTRSAAEEEALRPFWDSRATDIFRPW</sequence>
<evidence type="ECO:0000313" key="4">
    <source>
        <dbReference type="Proteomes" id="UP000664779"/>
    </source>
</evidence>
<evidence type="ECO:0000256" key="1">
    <source>
        <dbReference type="SAM" id="Phobius"/>
    </source>
</evidence>
<evidence type="ECO:0000259" key="2">
    <source>
        <dbReference type="Pfam" id="PF06568"/>
    </source>
</evidence>
<name>A0A939EN90_9HYPH</name>
<dbReference type="InterPro" id="IPR009506">
    <property type="entry name" value="YjiS-like"/>
</dbReference>
<keyword evidence="1" id="KW-0472">Membrane</keyword>
<dbReference type="RefSeq" id="WP_206939144.1">
    <property type="nucleotide sequence ID" value="NZ_JAFLNF010000002.1"/>
</dbReference>
<dbReference type="EMBL" id="JAFLNF010000002">
    <property type="protein sequence ID" value="MBO0344941.1"/>
    <property type="molecule type" value="Genomic_DNA"/>
</dbReference>
<feature type="domain" description="YjiS-like" evidence="2">
    <location>
        <begin position="34"/>
        <end position="64"/>
    </location>
</feature>
<reference evidence="3" key="1">
    <citation type="submission" date="2021-03" db="EMBL/GenBank/DDBJ databases">
        <title>Roseibium sp. CAU 1637 isolated from Incheon.</title>
        <authorList>
            <person name="Kim W."/>
        </authorList>
    </citation>
    <scope>NUCLEOTIDE SEQUENCE</scope>
    <source>
        <strain evidence="3">CAU 1637</strain>
    </source>
</reference>
<keyword evidence="1" id="KW-0812">Transmembrane</keyword>
<accession>A0A939EN90</accession>
<proteinExistence type="predicted"/>
<protein>
    <submittedName>
        <fullName evidence="3">DUF1127 domain-containing protein</fullName>
    </submittedName>
</protein>
<dbReference type="AlphaFoldDB" id="A0A939EN90"/>
<comment type="caution">
    <text evidence="3">The sequence shown here is derived from an EMBL/GenBank/DDBJ whole genome shotgun (WGS) entry which is preliminary data.</text>
</comment>
<organism evidence="3 4">
    <name type="scientific">Roseibium limicola</name>
    <dbReference type="NCBI Taxonomy" id="2816037"/>
    <lineage>
        <taxon>Bacteria</taxon>
        <taxon>Pseudomonadati</taxon>
        <taxon>Pseudomonadota</taxon>
        <taxon>Alphaproteobacteria</taxon>
        <taxon>Hyphomicrobiales</taxon>
        <taxon>Stappiaceae</taxon>
        <taxon>Roseibium</taxon>
    </lineage>
</organism>
<feature type="transmembrane region" description="Helical" evidence="1">
    <location>
        <begin position="20"/>
        <end position="38"/>
    </location>
</feature>
<keyword evidence="1" id="KW-1133">Transmembrane helix</keyword>
<keyword evidence="4" id="KW-1185">Reference proteome</keyword>